<dbReference type="Proteomes" id="UP000765509">
    <property type="component" value="Unassembled WGS sequence"/>
</dbReference>
<evidence type="ECO:0000313" key="2">
    <source>
        <dbReference type="Proteomes" id="UP000765509"/>
    </source>
</evidence>
<proteinExistence type="predicted"/>
<evidence type="ECO:0000313" key="1">
    <source>
        <dbReference type="EMBL" id="MBW0496493.1"/>
    </source>
</evidence>
<name>A0A9Q3H8Z8_9BASI</name>
<reference evidence="1" key="1">
    <citation type="submission" date="2021-03" db="EMBL/GenBank/DDBJ databases">
        <title>Draft genome sequence of rust myrtle Austropuccinia psidii MF-1, a brazilian biotype.</title>
        <authorList>
            <person name="Quecine M.C."/>
            <person name="Pachon D.M.R."/>
            <person name="Bonatelli M.L."/>
            <person name="Correr F.H."/>
            <person name="Franceschini L.M."/>
            <person name="Leite T.F."/>
            <person name="Margarido G.R.A."/>
            <person name="Almeida C.A."/>
            <person name="Ferrarezi J.A."/>
            <person name="Labate C.A."/>
        </authorList>
    </citation>
    <scope>NUCLEOTIDE SEQUENCE</scope>
    <source>
        <strain evidence="1">MF-1</strain>
    </source>
</reference>
<sequence length="111" mass="12263">MSGILSVITTAIQLYRASLLSTLRDARANAFRILLVPLRLGRNNNGRQLKNSPSGRRLLPWLPWLMMVGDACFGSSDRSCPRNLGGPLGRATGPGQADQSPRCAWPYHYLR</sequence>
<dbReference type="EMBL" id="AVOT02013651">
    <property type="protein sequence ID" value="MBW0496493.1"/>
    <property type="molecule type" value="Genomic_DNA"/>
</dbReference>
<accession>A0A9Q3H8Z8</accession>
<dbReference type="AlphaFoldDB" id="A0A9Q3H8Z8"/>
<organism evidence="1 2">
    <name type="scientific">Austropuccinia psidii MF-1</name>
    <dbReference type="NCBI Taxonomy" id="1389203"/>
    <lineage>
        <taxon>Eukaryota</taxon>
        <taxon>Fungi</taxon>
        <taxon>Dikarya</taxon>
        <taxon>Basidiomycota</taxon>
        <taxon>Pucciniomycotina</taxon>
        <taxon>Pucciniomycetes</taxon>
        <taxon>Pucciniales</taxon>
        <taxon>Sphaerophragmiaceae</taxon>
        <taxon>Austropuccinia</taxon>
    </lineage>
</organism>
<gene>
    <name evidence="1" type="ORF">O181_036208</name>
</gene>
<keyword evidence="2" id="KW-1185">Reference proteome</keyword>
<protein>
    <submittedName>
        <fullName evidence="1">Uncharacterized protein</fullName>
    </submittedName>
</protein>
<comment type="caution">
    <text evidence="1">The sequence shown here is derived from an EMBL/GenBank/DDBJ whole genome shotgun (WGS) entry which is preliminary data.</text>
</comment>